<dbReference type="Pfam" id="PF04286">
    <property type="entry name" value="DUF445"/>
    <property type="match status" value="1"/>
</dbReference>
<evidence type="ECO:0000313" key="3">
    <source>
        <dbReference type="Proteomes" id="UP000886632"/>
    </source>
</evidence>
<reference evidence="2" key="1">
    <citation type="submission" date="2020-10" db="EMBL/GenBank/DDBJ databases">
        <title>Connecting structure to function with the recovery of over 1000 high-quality activated sludge metagenome-assembled genomes encoding full-length rRNA genes using long-read sequencing.</title>
        <authorList>
            <person name="Singleton C.M."/>
            <person name="Petriglieri F."/>
            <person name="Kristensen J.M."/>
            <person name="Kirkegaard R.H."/>
            <person name="Michaelsen T.Y."/>
            <person name="Andersen M.H."/>
            <person name="Karst S.M."/>
            <person name="Dueholm M.S."/>
            <person name="Nielsen P.H."/>
            <person name="Albertsen M."/>
        </authorList>
    </citation>
    <scope>NUCLEOTIDE SEQUENCE</scope>
    <source>
        <strain evidence="2">Ribe_18-Q3-R11-54_MAXAC.001</strain>
    </source>
</reference>
<dbReference type="InterPro" id="IPR007383">
    <property type="entry name" value="DUF445"/>
</dbReference>
<comment type="caution">
    <text evidence="2">The sequence shown here is derived from an EMBL/GenBank/DDBJ whole genome shotgun (WGS) entry which is preliminary data.</text>
</comment>
<feature type="transmembrane region" description="Helical" evidence="1">
    <location>
        <begin position="25"/>
        <end position="43"/>
    </location>
</feature>
<evidence type="ECO:0000313" key="2">
    <source>
        <dbReference type="EMBL" id="MBL0005345.1"/>
    </source>
</evidence>
<keyword evidence="1" id="KW-0812">Transmembrane</keyword>
<dbReference type="PANTHER" id="PTHR38442:SF1">
    <property type="entry name" value="INNER MEMBRANE PROTEIN"/>
    <property type="match status" value="1"/>
</dbReference>
<dbReference type="Proteomes" id="UP000886632">
    <property type="component" value="Unassembled WGS sequence"/>
</dbReference>
<sequence length="418" mass="46138">MTSVSVVTDTMGDEQRRRGLRQMRTVALGLLLFAAVVYVLTLGKDGAWGFVNAGAEASMVGAIADWFAVTALFRHPMGLPIPHTALIPKKKDMLARSLQDFMGDNFLREEIIRDRVLAAHISARAAAWALVPANSLRATNEVVGVTIAALNRLSDASVTGLLDEAVLPRLREEPIAPIAGTFLGEVVRDRAHHGLVDLAVSEAHRWLLANEETFAAVLEERAPWWAPTRVNEMVIKRLHVEALAWVEDIRDNPHHHARVALDDLLTQLADDLQHDPETMERAERIKVRVLDHPQLQTATSLWAAFRTALITSLGRASRRCARGSRGSCERSPSTCATRPLQARLDGYAADLATYFVDRYGDELMTVISHTIERWDGQETAEKVELHVGRDLQFIRINGTIVGGLVGVLIHAVSLLLGR</sequence>
<accession>A0A9D7TA66</accession>
<evidence type="ECO:0000256" key="1">
    <source>
        <dbReference type="SAM" id="Phobius"/>
    </source>
</evidence>
<dbReference type="GO" id="GO:0005886">
    <property type="term" value="C:plasma membrane"/>
    <property type="evidence" value="ECO:0007669"/>
    <property type="project" value="TreeGrafter"/>
</dbReference>
<dbReference type="PANTHER" id="PTHR38442">
    <property type="entry name" value="INNER MEMBRANE PROTEIN-RELATED"/>
    <property type="match status" value="1"/>
</dbReference>
<dbReference type="EMBL" id="JADKGK010000025">
    <property type="protein sequence ID" value="MBL0005345.1"/>
    <property type="molecule type" value="Genomic_DNA"/>
</dbReference>
<name>A0A9D7TA66_9MICO</name>
<dbReference type="AlphaFoldDB" id="A0A9D7TA66"/>
<keyword evidence="1" id="KW-0472">Membrane</keyword>
<proteinExistence type="predicted"/>
<gene>
    <name evidence="2" type="ORF">IPP00_15655</name>
</gene>
<feature type="transmembrane region" description="Helical" evidence="1">
    <location>
        <begin position="396"/>
        <end position="416"/>
    </location>
</feature>
<protein>
    <submittedName>
        <fullName evidence="2">DUF445 domain-containing protein</fullName>
    </submittedName>
</protein>
<keyword evidence="1" id="KW-1133">Transmembrane helix</keyword>
<organism evidence="2 3">
    <name type="scientific">Candidatus Phosphoribacter hodrii</name>
    <dbReference type="NCBI Taxonomy" id="2953743"/>
    <lineage>
        <taxon>Bacteria</taxon>
        <taxon>Bacillati</taxon>
        <taxon>Actinomycetota</taxon>
        <taxon>Actinomycetes</taxon>
        <taxon>Micrococcales</taxon>
        <taxon>Dermatophilaceae</taxon>
        <taxon>Candidatus Phosphoribacter</taxon>
    </lineage>
</organism>